<comment type="caution">
    <text evidence="3">The sequence shown here is derived from an EMBL/GenBank/DDBJ whole genome shotgun (WGS) entry which is preliminary data.</text>
</comment>
<organism evidence="3 4">
    <name type="scientific">Perkinsus chesapeaki</name>
    <name type="common">Clam parasite</name>
    <name type="synonym">Perkinsus andrewsi</name>
    <dbReference type="NCBI Taxonomy" id="330153"/>
    <lineage>
        <taxon>Eukaryota</taxon>
        <taxon>Sar</taxon>
        <taxon>Alveolata</taxon>
        <taxon>Perkinsozoa</taxon>
        <taxon>Perkinsea</taxon>
        <taxon>Perkinsida</taxon>
        <taxon>Perkinsidae</taxon>
        <taxon>Perkinsus</taxon>
    </lineage>
</organism>
<keyword evidence="4" id="KW-1185">Reference proteome</keyword>
<feature type="compositionally biased region" description="Basic residues" evidence="1">
    <location>
        <begin position="33"/>
        <end position="48"/>
    </location>
</feature>
<dbReference type="SUPFAM" id="SSF53474">
    <property type="entry name" value="alpha/beta-Hydrolases"/>
    <property type="match status" value="1"/>
</dbReference>
<protein>
    <recommendedName>
        <fullName evidence="2">Serine aminopeptidase S33 domain-containing protein</fullName>
    </recommendedName>
</protein>
<proteinExistence type="predicted"/>
<accession>A0A7J6L1H8</accession>
<gene>
    <name evidence="3" type="ORF">FOL47_011040</name>
</gene>
<dbReference type="PANTHER" id="PTHR42886:SF53">
    <property type="entry name" value="ALPHA_BETA-HYDROLASES SUPERFAMILY PROTEIN"/>
    <property type="match status" value="1"/>
</dbReference>
<dbReference type="InterPro" id="IPR022742">
    <property type="entry name" value="Hydrolase_4"/>
</dbReference>
<name>A0A7J6L1H8_PERCH</name>
<evidence type="ECO:0000259" key="2">
    <source>
        <dbReference type="Pfam" id="PF12146"/>
    </source>
</evidence>
<dbReference type="PANTHER" id="PTHR42886">
    <property type="entry name" value="RE40534P-RELATED"/>
    <property type="match status" value="1"/>
</dbReference>
<reference evidence="3 4" key="1">
    <citation type="submission" date="2020-04" db="EMBL/GenBank/DDBJ databases">
        <title>Perkinsus chesapeaki whole genome sequence.</title>
        <authorList>
            <person name="Bogema D.R."/>
        </authorList>
    </citation>
    <scope>NUCLEOTIDE SEQUENCE [LARGE SCALE GENOMIC DNA]</scope>
    <source>
        <strain evidence="3">ATCC PRA-425</strain>
    </source>
</reference>
<dbReference type="Proteomes" id="UP000591131">
    <property type="component" value="Unassembled WGS sequence"/>
</dbReference>
<feature type="region of interest" description="Disordered" evidence="1">
    <location>
        <begin position="118"/>
        <end position="139"/>
    </location>
</feature>
<dbReference type="Pfam" id="PF12146">
    <property type="entry name" value="Hydrolase_4"/>
    <property type="match status" value="1"/>
</dbReference>
<evidence type="ECO:0000313" key="3">
    <source>
        <dbReference type="EMBL" id="KAF4652526.1"/>
    </source>
</evidence>
<dbReference type="OrthoDB" id="447252at2759"/>
<dbReference type="Gene3D" id="3.40.50.1820">
    <property type="entry name" value="alpha/beta hydrolase"/>
    <property type="match status" value="1"/>
</dbReference>
<feature type="compositionally biased region" description="Pro residues" evidence="1">
    <location>
        <begin position="122"/>
        <end position="131"/>
    </location>
</feature>
<dbReference type="InterPro" id="IPR029058">
    <property type="entry name" value="AB_hydrolase_fold"/>
</dbReference>
<dbReference type="AlphaFoldDB" id="A0A7J6L1H8"/>
<feature type="compositionally biased region" description="Basic and acidic residues" evidence="1">
    <location>
        <begin position="12"/>
        <end position="25"/>
    </location>
</feature>
<sequence length="357" mass="39713">MTILVRFTRPPYEGKDDGVGEDNGKLKHTSQQVRRKHRRSTSVKRRTVKKEGINNKKEDVLSSSRTGCVDMSIIDSTGVGLEEIDDTTTCSAMLPATVDDSGLSLGLFEKDSHNLVGTLWSPTPPPHPSPSSSPSSLSSTSNKVVILCHGLMSDRESPLLKSIAYQLTTQLGLSTFRFDFSGNGESKGVWDYGAYNEEASELERAIEMLQDTRALSTIAIIGHSRGATVVCLHTANPHYTKVPLVVSLSGRYDMTNKPNRFSDSEKHELETIGYCDWVLPTRMNGKSKRRYRWKKDSIDKIMAMDTKNMTEECAKRASGSKMMFIGAMDDTAVPIRDLHSFQRVYNDAVKEGIHSRK</sequence>
<evidence type="ECO:0000313" key="4">
    <source>
        <dbReference type="Proteomes" id="UP000591131"/>
    </source>
</evidence>
<evidence type="ECO:0000256" key="1">
    <source>
        <dbReference type="SAM" id="MobiDB-lite"/>
    </source>
</evidence>
<dbReference type="EMBL" id="JAAPAO010000914">
    <property type="protein sequence ID" value="KAF4652526.1"/>
    <property type="molecule type" value="Genomic_DNA"/>
</dbReference>
<feature type="domain" description="Serine aminopeptidase S33" evidence="2">
    <location>
        <begin position="142"/>
        <end position="257"/>
    </location>
</feature>
<feature type="region of interest" description="Disordered" evidence="1">
    <location>
        <begin position="1"/>
        <end position="48"/>
    </location>
</feature>